<evidence type="ECO:0000313" key="2">
    <source>
        <dbReference type="Proteomes" id="UP000007148"/>
    </source>
</evidence>
<organism evidence="1 2">
    <name type="scientific">Serendipita indica (strain DSM 11827)</name>
    <name type="common">Root endophyte fungus</name>
    <name type="synonym">Piriformospora indica</name>
    <dbReference type="NCBI Taxonomy" id="1109443"/>
    <lineage>
        <taxon>Eukaryota</taxon>
        <taxon>Fungi</taxon>
        <taxon>Dikarya</taxon>
        <taxon>Basidiomycota</taxon>
        <taxon>Agaricomycotina</taxon>
        <taxon>Agaricomycetes</taxon>
        <taxon>Sebacinales</taxon>
        <taxon>Serendipitaceae</taxon>
        <taxon>Serendipita</taxon>
    </lineage>
</organism>
<evidence type="ECO:0000313" key="1">
    <source>
        <dbReference type="EMBL" id="CCA77619.1"/>
    </source>
</evidence>
<accession>G4U226</accession>
<comment type="caution">
    <text evidence="1">The sequence shown here is derived from an EMBL/GenBank/DDBJ whole genome shotgun (WGS) entry which is preliminary data.</text>
</comment>
<dbReference type="Proteomes" id="UP000007148">
    <property type="component" value="Unassembled WGS sequence"/>
</dbReference>
<gene>
    <name evidence="1" type="ORF">PIIN_11596</name>
</gene>
<dbReference type="AlphaFoldDB" id="G4U226"/>
<dbReference type="EMBL" id="CAFZ01001788">
    <property type="protein sequence ID" value="CCA77619.1"/>
    <property type="molecule type" value="Genomic_DNA"/>
</dbReference>
<keyword evidence="2" id="KW-1185">Reference proteome</keyword>
<reference evidence="1 2" key="1">
    <citation type="journal article" date="2011" name="PLoS Pathog.">
        <title>Endophytic Life Strategies Decoded by Genome and Transcriptome Analyses of the Mutualistic Root Symbiont Piriformospora indica.</title>
        <authorList>
            <person name="Zuccaro A."/>
            <person name="Lahrmann U."/>
            <person name="Guldener U."/>
            <person name="Langen G."/>
            <person name="Pfiffi S."/>
            <person name="Biedenkopf D."/>
            <person name="Wong P."/>
            <person name="Samans B."/>
            <person name="Grimm C."/>
            <person name="Basiewicz M."/>
            <person name="Murat C."/>
            <person name="Martin F."/>
            <person name="Kogel K.H."/>
        </authorList>
    </citation>
    <scope>NUCLEOTIDE SEQUENCE [LARGE SCALE GENOMIC DNA]</scope>
    <source>
        <strain evidence="1 2">DSM 11827</strain>
    </source>
</reference>
<name>G4U226_SERID</name>
<dbReference type="InParanoid" id="G4U226"/>
<sequence>MSLLDFNEPPHASPFRIKFDNTLYEDEDKYEEEYDSTAIKMEEAEEPDTLTRLRSFSRPYG</sequence>
<protein>
    <submittedName>
        <fullName evidence="1">Uncharacterized protein</fullName>
    </submittedName>
</protein>
<proteinExistence type="predicted"/>
<dbReference type="HOGENOM" id="CLU_2923509_0_0_1"/>